<keyword evidence="2" id="KW-1185">Reference proteome</keyword>
<comment type="caution">
    <text evidence="1">The sequence shown here is derived from an EMBL/GenBank/DDBJ whole genome shotgun (WGS) entry which is preliminary data.</text>
</comment>
<evidence type="ECO:0000313" key="1">
    <source>
        <dbReference type="EMBL" id="MBM7810221.1"/>
    </source>
</evidence>
<protein>
    <submittedName>
        <fullName evidence="1">Uncharacterized protein</fullName>
    </submittedName>
</protein>
<proteinExistence type="predicted"/>
<organism evidence="1 2">
    <name type="scientific">Saccharothrix algeriensis</name>
    <dbReference type="NCBI Taxonomy" id="173560"/>
    <lineage>
        <taxon>Bacteria</taxon>
        <taxon>Bacillati</taxon>
        <taxon>Actinomycetota</taxon>
        <taxon>Actinomycetes</taxon>
        <taxon>Pseudonocardiales</taxon>
        <taxon>Pseudonocardiaceae</taxon>
        <taxon>Saccharothrix</taxon>
    </lineage>
</organism>
<reference evidence="1 2" key="1">
    <citation type="submission" date="2021-01" db="EMBL/GenBank/DDBJ databases">
        <title>Sequencing the genomes of 1000 actinobacteria strains.</title>
        <authorList>
            <person name="Klenk H.-P."/>
        </authorList>
    </citation>
    <scope>NUCLEOTIDE SEQUENCE [LARGE SCALE GENOMIC DNA]</scope>
    <source>
        <strain evidence="1 2">DSM 44581</strain>
    </source>
</reference>
<name>A0ABS2S530_9PSEU</name>
<accession>A0ABS2S530</accession>
<dbReference type="Proteomes" id="UP001195724">
    <property type="component" value="Unassembled WGS sequence"/>
</dbReference>
<sequence length="40" mass="4410">MENHDMFADVFVGGETLAVLPSEYTKVAGSSDTKNQYDEI</sequence>
<dbReference type="EMBL" id="JAFBCL010000001">
    <property type="protein sequence ID" value="MBM7810221.1"/>
    <property type="molecule type" value="Genomic_DNA"/>
</dbReference>
<gene>
    <name evidence="1" type="ORF">JOE68_001086</name>
</gene>
<evidence type="ECO:0000313" key="2">
    <source>
        <dbReference type="Proteomes" id="UP001195724"/>
    </source>
</evidence>
<dbReference type="RefSeq" id="WP_275584702.1">
    <property type="nucleotide sequence ID" value="NZ_JAFBCL010000001.1"/>
</dbReference>